<comment type="similarity">
    <text evidence="1 6 7">Belongs to the peptidase S8 family.</text>
</comment>
<feature type="active site" description="Charge relay system" evidence="6">
    <location>
        <position position="398"/>
    </location>
</feature>
<dbReference type="InterPro" id="IPR050131">
    <property type="entry name" value="Peptidase_S8_subtilisin-like"/>
</dbReference>
<keyword evidence="3" id="KW-0732">Signal</keyword>
<dbReference type="Proteomes" id="UP001230035">
    <property type="component" value="Unassembled WGS sequence"/>
</dbReference>
<dbReference type="EMBL" id="JASGBP010000008">
    <property type="protein sequence ID" value="MDI9258100.1"/>
    <property type="molecule type" value="Genomic_DNA"/>
</dbReference>
<dbReference type="InterPro" id="IPR036852">
    <property type="entry name" value="Peptidase_S8/S53_dom_sf"/>
</dbReference>
<dbReference type="NCBIfam" id="TIGR04183">
    <property type="entry name" value="Por_Secre_tail"/>
    <property type="match status" value="1"/>
</dbReference>
<dbReference type="PROSITE" id="PS51892">
    <property type="entry name" value="SUBTILASE"/>
    <property type="match status" value="1"/>
</dbReference>
<accession>A0ABT6XSL9</accession>
<dbReference type="PROSITE" id="PS00138">
    <property type="entry name" value="SUBTILASE_SER"/>
    <property type="match status" value="1"/>
</dbReference>
<proteinExistence type="inferred from homology"/>
<dbReference type="InterPro" id="IPR000209">
    <property type="entry name" value="Peptidase_S8/S53_dom"/>
</dbReference>
<gene>
    <name evidence="10" type="ORF">QHT84_11810</name>
</gene>
<comment type="caution">
    <text evidence="10">The sequence shown here is derived from an EMBL/GenBank/DDBJ whole genome shotgun (WGS) entry which is preliminary data.</text>
</comment>
<dbReference type="InterPro" id="IPR023827">
    <property type="entry name" value="Peptidase_S8_Asp-AS"/>
</dbReference>
<dbReference type="Pfam" id="PF18962">
    <property type="entry name" value="Por_Secre_tail"/>
    <property type="match status" value="1"/>
</dbReference>
<evidence type="ECO:0000313" key="11">
    <source>
        <dbReference type="Proteomes" id="UP001230035"/>
    </source>
</evidence>
<keyword evidence="11" id="KW-1185">Reference proteome</keyword>
<feature type="active site" description="Charge relay system" evidence="6">
    <location>
        <position position="180"/>
    </location>
</feature>
<reference evidence="10 11" key="1">
    <citation type="submission" date="2023-05" db="EMBL/GenBank/DDBJ databases">
        <title>Flavobacterium sedimenti sp. nov., isolated from the sediment.</title>
        <authorList>
            <person name="Wu N."/>
        </authorList>
    </citation>
    <scope>NUCLEOTIDE SEQUENCE [LARGE SCALE GENOMIC DNA]</scope>
    <source>
        <strain evidence="10 11">YZ-48</strain>
    </source>
</reference>
<dbReference type="PRINTS" id="PR00723">
    <property type="entry name" value="SUBTILISIN"/>
</dbReference>
<dbReference type="PANTHER" id="PTHR43806:SF67">
    <property type="entry name" value="EGF-LIKE DOMAIN-CONTAINING PROTEIN"/>
    <property type="match status" value="1"/>
</dbReference>
<keyword evidence="2 6" id="KW-0645">Protease</keyword>
<sequence>MKQLLLYCCLFIGFWGYSQEDAWVYFTDKPNAQYYLDNPLEMLSQRALDRRANQNIALDTKDVPIHQPYVDEVAASPGIELKAKSKWFNAVHVRGDLSDINNLTNLTFVDHIQYADNSLNVQGRNANANRSNAVGNVNKTLDTNITFAYGNSGNQIQMLNAHLLHQQDFTGTGKIIAVMDAGFPSVDVIAPFQRIRDNNQILGGYNFVDRSTNFYTRNSHGTMVLSTMGGYVANQLVGTAPDAQYYLFITEDIYSENPVEESYWVEAAEMADSLGVDIINTSLGYFDYDNPNYSYTYEDMNGTTSFISRGADIAFSRGMICVTSAGNSGAGANPHIAVPADALTNLTVGAVKFDETYATFSSIGPSFDGRVKPDVMAQGQSAVVSGTNGVIGVASGTSFSGPIMAGAVASFWQAVPWATNQDVVNFVKQSADRFNNPTALFGYGIPDFQSALDMALLSVNQNQKQRFALFPNPAVQSVAVSMPNGFDSATLSLYNGLGQLVLESEANSNEAISIENLASGIYFYKIRSNSLVQSGKLIKN</sequence>
<dbReference type="RefSeq" id="WP_283239765.1">
    <property type="nucleotide sequence ID" value="NZ_JASGBP010000008.1"/>
</dbReference>
<dbReference type="PIRSF" id="PIRSF037903">
    <property type="entry name" value="Subtilisin_rel_GFO_2223"/>
    <property type="match status" value="1"/>
</dbReference>
<keyword evidence="4 6" id="KW-0378">Hydrolase</keyword>
<feature type="domain" description="Peptidase S8/S53" evidence="8">
    <location>
        <begin position="171"/>
        <end position="444"/>
    </location>
</feature>
<feature type="active site" description="Charge relay system" evidence="6">
    <location>
        <position position="220"/>
    </location>
</feature>
<dbReference type="InterPro" id="IPR015500">
    <property type="entry name" value="Peptidase_S8_subtilisin-rel"/>
</dbReference>
<dbReference type="SUPFAM" id="SSF52743">
    <property type="entry name" value="Subtilisin-like"/>
    <property type="match status" value="1"/>
</dbReference>
<evidence type="ECO:0000256" key="7">
    <source>
        <dbReference type="RuleBase" id="RU003355"/>
    </source>
</evidence>
<dbReference type="PROSITE" id="PS00136">
    <property type="entry name" value="SUBTILASE_ASP"/>
    <property type="match status" value="1"/>
</dbReference>
<dbReference type="CDD" id="cd07493">
    <property type="entry name" value="Peptidases_S8_9"/>
    <property type="match status" value="1"/>
</dbReference>
<evidence type="ECO:0000256" key="5">
    <source>
        <dbReference type="ARBA" id="ARBA00022825"/>
    </source>
</evidence>
<dbReference type="Pfam" id="PF00082">
    <property type="entry name" value="Peptidase_S8"/>
    <property type="match status" value="1"/>
</dbReference>
<feature type="domain" description="Secretion system C-terminal sorting" evidence="9">
    <location>
        <begin position="469"/>
        <end position="538"/>
    </location>
</feature>
<dbReference type="InterPro" id="IPR026444">
    <property type="entry name" value="Secre_tail"/>
</dbReference>
<evidence type="ECO:0000256" key="1">
    <source>
        <dbReference type="ARBA" id="ARBA00011073"/>
    </source>
</evidence>
<evidence type="ECO:0000259" key="8">
    <source>
        <dbReference type="Pfam" id="PF00082"/>
    </source>
</evidence>
<dbReference type="PANTHER" id="PTHR43806">
    <property type="entry name" value="PEPTIDASE S8"/>
    <property type="match status" value="1"/>
</dbReference>
<organism evidence="10 11">
    <name type="scientific">Flavobacterium sedimenticola</name>
    <dbReference type="NCBI Taxonomy" id="3043286"/>
    <lineage>
        <taxon>Bacteria</taxon>
        <taxon>Pseudomonadati</taxon>
        <taxon>Bacteroidota</taxon>
        <taxon>Flavobacteriia</taxon>
        <taxon>Flavobacteriales</taxon>
        <taxon>Flavobacteriaceae</taxon>
        <taxon>Flavobacterium</taxon>
    </lineage>
</organism>
<evidence type="ECO:0000313" key="10">
    <source>
        <dbReference type="EMBL" id="MDI9258100.1"/>
    </source>
</evidence>
<name>A0ABT6XSL9_9FLAO</name>
<evidence type="ECO:0000256" key="6">
    <source>
        <dbReference type="PROSITE-ProRule" id="PRU01240"/>
    </source>
</evidence>
<evidence type="ECO:0000256" key="3">
    <source>
        <dbReference type="ARBA" id="ARBA00022729"/>
    </source>
</evidence>
<protein>
    <submittedName>
        <fullName evidence="10">S8 family serine peptidase</fullName>
    </submittedName>
</protein>
<dbReference type="InterPro" id="IPR017317">
    <property type="entry name" value="Pept_S8_subtilisin_bacteroid-2"/>
</dbReference>
<dbReference type="Gene3D" id="3.40.50.200">
    <property type="entry name" value="Peptidase S8/S53 domain"/>
    <property type="match status" value="1"/>
</dbReference>
<evidence type="ECO:0000256" key="2">
    <source>
        <dbReference type="ARBA" id="ARBA00022670"/>
    </source>
</evidence>
<evidence type="ECO:0000259" key="9">
    <source>
        <dbReference type="Pfam" id="PF18962"/>
    </source>
</evidence>
<dbReference type="InterPro" id="IPR023828">
    <property type="entry name" value="Peptidase_S8_Ser-AS"/>
</dbReference>
<keyword evidence="5 6" id="KW-0720">Serine protease</keyword>
<evidence type="ECO:0000256" key="4">
    <source>
        <dbReference type="ARBA" id="ARBA00022801"/>
    </source>
</evidence>